<evidence type="ECO:0000313" key="3">
    <source>
        <dbReference type="Proteomes" id="UP000309676"/>
    </source>
</evidence>
<keyword evidence="3" id="KW-1185">Reference proteome</keyword>
<evidence type="ECO:0000313" key="2">
    <source>
        <dbReference type="EMBL" id="TLS48990.1"/>
    </source>
</evidence>
<organism evidence="2 3">
    <name type="scientific">Paenibacillus antri</name>
    <dbReference type="NCBI Taxonomy" id="2582848"/>
    <lineage>
        <taxon>Bacteria</taxon>
        <taxon>Bacillati</taxon>
        <taxon>Bacillota</taxon>
        <taxon>Bacilli</taxon>
        <taxon>Bacillales</taxon>
        <taxon>Paenibacillaceae</taxon>
        <taxon>Paenibacillus</taxon>
    </lineage>
</organism>
<dbReference type="OrthoDB" id="2695269at2"/>
<accession>A0A5R9G4D1</accession>
<feature type="region of interest" description="Disordered" evidence="1">
    <location>
        <begin position="121"/>
        <end position="142"/>
    </location>
</feature>
<dbReference type="Proteomes" id="UP000309676">
    <property type="component" value="Unassembled WGS sequence"/>
</dbReference>
<protein>
    <submittedName>
        <fullName evidence="2">DUF3905 domain-containing protein</fullName>
    </submittedName>
</protein>
<comment type="caution">
    <text evidence="2">The sequence shown here is derived from an EMBL/GenBank/DDBJ whole genome shotgun (WGS) entry which is preliminary data.</text>
</comment>
<sequence>MTKKKKSQEAVDTPEQVIESLGDPALDPFEIEFAPEHREGRGPRSAFVNEHGVVIGDHDYESPQSPLENWSKNTDPTVMAGEEWVHPYKDVGFHTDENRDYFEKGVPPKGGIYMHPTIDVAHPANIDDDPADAADAPAPRKK</sequence>
<feature type="region of interest" description="Disordered" evidence="1">
    <location>
        <begin position="1"/>
        <end position="26"/>
    </location>
</feature>
<dbReference type="InterPro" id="IPR024999">
    <property type="entry name" value="DUF3905"/>
</dbReference>
<reference evidence="2 3" key="1">
    <citation type="submission" date="2019-05" db="EMBL/GenBank/DDBJ databases">
        <authorList>
            <person name="Narsing Rao M.P."/>
            <person name="Li W.J."/>
        </authorList>
    </citation>
    <scope>NUCLEOTIDE SEQUENCE [LARGE SCALE GENOMIC DNA]</scope>
    <source>
        <strain evidence="2 3">SYSU_K30003</strain>
    </source>
</reference>
<gene>
    <name evidence="2" type="ORF">FE782_28030</name>
</gene>
<evidence type="ECO:0000256" key="1">
    <source>
        <dbReference type="SAM" id="MobiDB-lite"/>
    </source>
</evidence>
<proteinExistence type="predicted"/>
<name>A0A5R9G4D1_9BACL</name>
<feature type="compositionally biased region" description="Low complexity" evidence="1">
    <location>
        <begin position="133"/>
        <end position="142"/>
    </location>
</feature>
<dbReference type="AlphaFoldDB" id="A0A5R9G4D1"/>
<dbReference type="Pfam" id="PF13045">
    <property type="entry name" value="DUF3905"/>
    <property type="match status" value="1"/>
</dbReference>
<dbReference type="EMBL" id="VCIW01000026">
    <property type="protein sequence ID" value="TLS48990.1"/>
    <property type="molecule type" value="Genomic_DNA"/>
</dbReference>